<evidence type="ECO:0000256" key="7">
    <source>
        <dbReference type="SAM" id="MobiDB-lite"/>
    </source>
</evidence>
<reference evidence="9" key="1">
    <citation type="submission" date="2021-01" db="UniProtKB">
        <authorList>
            <consortium name="EnsemblMetazoa"/>
        </authorList>
    </citation>
    <scope>IDENTIFICATION</scope>
</reference>
<feature type="region of interest" description="Disordered" evidence="7">
    <location>
        <begin position="1"/>
        <end position="58"/>
    </location>
</feature>
<keyword evidence="3 5" id="KW-0371">Homeobox</keyword>
<dbReference type="OrthoDB" id="6159439at2759"/>
<dbReference type="InterPro" id="IPR017970">
    <property type="entry name" value="Homeobox_CS"/>
</dbReference>
<comment type="subcellular location">
    <subcellularLocation>
        <location evidence="1 5 6">Nucleus</location>
    </subcellularLocation>
</comment>
<dbReference type="Pfam" id="PF00046">
    <property type="entry name" value="Homeodomain"/>
    <property type="match status" value="1"/>
</dbReference>
<keyword evidence="4 5" id="KW-0539">Nucleus</keyword>
<dbReference type="GO" id="GO:0000977">
    <property type="term" value="F:RNA polymerase II transcription regulatory region sequence-specific DNA binding"/>
    <property type="evidence" value="ECO:0007669"/>
    <property type="project" value="TreeGrafter"/>
</dbReference>
<dbReference type="AlphaFoldDB" id="A0A7M5V3B1"/>
<evidence type="ECO:0000256" key="3">
    <source>
        <dbReference type="ARBA" id="ARBA00023155"/>
    </source>
</evidence>
<dbReference type="SUPFAM" id="SSF46689">
    <property type="entry name" value="Homeodomain-like"/>
    <property type="match status" value="1"/>
</dbReference>
<feature type="compositionally biased region" description="Acidic residues" evidence="7">
    <location>
        <begin position="27"/>
        <end position="41"/>
    </location>
</feature>
<keyword evidence="10" id="KW-1185">Reference proteome</keyword>
<dbReference type="Proteomes" id="UP000594262">
    <property type="component" value="Unplaced"/>
</dbReference>
<evidence type="ECO:0000256" key="5">
    <source>
        <dbReference type="PROSITE-ProRule" id="PRU00108"/>
    </source>
</evidence>
<dbReference type="PROSITE" id="PS50071">
    <property type="entry name" value="HOMEOBOX_2"/>
    <property type="match status" value="1"/>
</dbReference>
<organism evidence="9 10">
    <name type="scientific">Clytia hemisphaerica</name>
    <dbReference type="NCBI Taxonomy" id="252671"/>
    <lineage>
        <taxon>Eukaryota</taxon>
        <taxon>Metazoa</taxon>
        <taxon>Cnidaria</taxon>
        <taxon>Hydrozoa</taxon>
        <taxon>Hydroidolina</taxon>
        <taxon>Leptothecata</taxon>
        <taxon>Obeliida</taxon>
        <taxon>Clytiidae</taxon>
        <taxon>Clytia</taxon>
    </lineage>
</organism>
<dbReference type="PROSITE" id="PS00027">
    <property type="entry name" value="HOMEOBOX_1"/>
    <property type="match status" value="1"/>
</dbReference>
<dbReference type="InterPro" id="IPR009057">
    <property type="entry name" value="Homeodomain-like_sf"/>
</dbReference>
<dbReference type="EnsemblMetazoa" id="CLYHEMT002734.1">
    <property type="protein sequence ID" value="CLYHEMP002734.1"/>
    <property type="gene ID" value="CLYHEMG002734"/>
</dbReference>
<evidence type="ECO:0000256" key="1">
    <source>
        <dbReference type="ARBA" id="ARBA00004123"/>
    </source>
</evidence>
<feature type="compositionally biased region" description="Polar residues" evidence="7">
    <location>
        <begin position="1"/>
        <end position="10"/>
    </location>
</feature>
<keyword evidence="2 5" id="KW-0238">DNA-binding</keyword>
<proteinExistence type="predicted"/>
<accession>A0A7M5V3B1</accession>
<dbReference type="GO" id="GO:0005634">
    <property type="term" value="C:nucleus"/>
    <property type="evidence" value="ECO:0007669"/>
    <property type="project" value="UniProtKB-SubCell"/>
</dbReference>
<sequence>MHMSVESQPMNKRHSPFFVKDILGLSDESENESDQAMDSGDDQSFRESSTEESLENLDDATCGKKTRQCFTSKQVEELERLFNETNYPDAYTRQMLAKRMNVSETRIQIWCQNRRAKLRRQRKQRKPMLHGLSSPHSCYYPSSGAWLQPHINSMLPFPVLPSPPHRSPVHSPLSFDSPSRHCSSYRSECNKDDICLHRDLIRAKHDYHDLEYGRIRSYTR</sequence>
<dbReference type="InterPro" id="IPR001356">
    <property type="entry name" value="HD"/>
</dbReference>
<name>A0A7M5V3B1_9CNID</name>
<dbReference type="InterPro" id="IPR050649">
    <property type="entry name" value="Paired_Homeobox_TFs"/>
</dbReference>
<evidence type="ECO:0000313" key="9">
    <source>
        <dbReference type="EnsemblMetazoa" id="CLYHEMP002734.1"/>
    </source>
</evidence>
<dbReference type="RefSeq" id="XP_066930214.1">
    <property type="nucleotide sequence ID" value="XM_067074113.1"/>
</dbReference>
<feature type="domain" description="Homeobox" evidence="8">
    <location>
        <begin position="61"/>
        <end position="121"/>
    </location>
</feature>
<dbReference type="PANTHER" id="PTHR24329:SF543">
    <property type="entry name" value="FI01017P-RELATED"/>
    <property type="match status" value="1"/>
</dbReference>
<evidence type="ECO:0000313" key="10">
    <source>
        <dbReference type="Proteomes" id="UP000594262"/>
    </source>
</evidence>
<evidence type="ECO:0000259" key="8">
    <source>
        <dbReference type="PROSITE" id="PS50071"/>
    </source>
</evidence>
<feature type="DNA-binding region" description="Homeobox" evidence="5">
    <location>
        <begin position="63"/>
        <end position="122"/>
    </location>
</feature>
<dbReference type="GeneID" id="136817796"/>
<evidence type="ECO:0000256" key="2">
    <source>
        <dbReference type="ARBA" id="ARBA00023125"/>
    </source>
</evidence>
<dbReference type="CDD" id="cd00086">
    <property type="entry name" value="homeodomain"/>
    <property type="match status" value="1"/>
</dbReference>
<dbReference type="PANTHER" id="PTHR24329">
    <property type="entry name" value="HOMEOBOX PROTEIN ARISTALESS"/>
    <property type="match status" value="1"/>
</dbReference>
<dbReference type="SMART" id="SM00389">
    <property type="entry name" value="HOX"/>
    <property type="match status" value="1"/>
</dbReference>
<evidence type="ECO:0000256" key="4">
    <source>
        <dbReference type="ARBA" id="ARBA00023242"/>
    </source>
</evidence>
<evidence type="ECO:0000256" key="6">
    <source>
        <dbReference type="RuleBase" id="RU000682"/>
    </source>
</evidence>
<dbReference type="Gene3D" id="1.10.10.60">
    <property type="entry name" value="Homeodomain-like"/>
    <property type="match status" value="1"/>
</dbReference>
<dbReference type="GO" id="GO:0000981">
    <property type="term" value="F:DNA-binding transcription factor activity, RNA polymerase II-specific"/>
    <property type="evidence" value="ECO:0007669"/>
    <property type="project" value="InterPro"/>
</dbReference>
<protein>
    <recommendedName>
        <fullName evidence="8">Homeobox domain-containing protein</fullName>
    </recommendedName>
</protein>